<dbReference type="AlphaFoldDB" id="A0A0E9SNB2"/>
<evidence type="ECO:0000313" key="1">
    <source>
        <dbReference type="EMBL" id="JAH42791.1"/>
    </source>
</evidence>
<proteinExistence type="predicted"/>
<protein>
    <submittedName>
        <fullName evidence="1">Uncharacterized protein</fullName>
    </submittedName>
</protein>
<organism evidence="1">
    <name type="scientific">Anguilla anguilla</name>
    <name type="common">European freshwater eel</name>
    <name type="synonym">Muraena anguilla</name>
    <dbReference type="NCBI Taxonomy" id="7936"/>
    <lineage>
        <taxon>Eukaryota</taxon>
        <taxon>Metazoa</taxon>
        <taxon>Chordata</taxon>
        <taxon>Craniata</taxon>
        <taxon>Vertebrata</taxon>
        <taxon>Euteleostomi</taxon>
        <taxon>Actinopterygii</taxon>
        <taxon>Neopterygii</taxon>
        <taxon>Teleostei</taxon>
        <taxon>Anguilliformes</taxon>
        <taxon>Anguillidae</taxon>
        <taxon>Anguilla</taxon>
    </lineage>
</organism>
<accession>A0A0E9SNB2</accession>
<dbReference type="EMBL" id="GBXM01065786">
    <property type="protein sequence ID" value="JAH42791.1"/>
    <property type="molecule type" value="Transcribed_RNA"/>
</dbReference>
<name>A0A0E9SNB2_ANGAN</name>
<sequence>MGIFYSAVYTMTKRQYSLGLLCPKGHAV</sequence>
<reference evidence="1" key="2">
    <citation type="journal article" date="2015" name="Fish Shellfish Immunol.">
        <title>Early steps in the European eel (Anguilla anguilla)-Vibrio vulnificus interaction in the gills: Role of the RtxA13 toxin.</title>
        <authorList>
            <person name="Callol A."/>
            <person name="Pajuelo D."/>
            <person name="Ebbesson L."/>
            <person name="Teles M."/>
            <person name="MacKenzie S."/>
            <person name="Amaro C."/>
        </authorList>
    </citation>
    <scope>NUCLEOTIDE SEQUENCE</scope>
</reference>
<reference evidence="1" key="1">
    <citation type="submission" date="2014-11" db="EMBL/GenBank/DDBJ databases">
        <authorList>
            <person name="Amaro Gonzalez C."/>
        </authorList>
    </citation>
    <scope>NUCLEOTIDE SEQUENCE</scope>
</reference>